<name>A0AAI8VNZ3_9PEZI</name>
<dbReference type="AlphaFoldDB" id="A0AAI8VNZ3"/>
<gene>
    <name evidence="2" type="ORF">KHLLAP_LOCUS8905</name>
</gene>
<comment type="caution">
    <text evidence="2">The sequence shown here is derived from an EMBL/GenBank/DDBJ whole genome shotgun (WGS) entry which is preliminary data.</text>
</comment>
<evidence type="ECO:0000313" key="2">
    <source>
        <dbReference type="EMBL" id="CAJ2508437.1"/>
    </source>
</evidence>
<dbReference type="Proteomes" id="UP001295740">
    <property type="component" value="Unassembled WGS sequence"/>
</dbReference>
<organism evidence="2 3">
    <name type="scientific">Anthostomella pinea</name>
    <dbReference type="NCBI Taxonomy" id="933095"/>
    <lineage>
        <taxon>Eukaryota</taxon>
        <taxon>Fungi</taxon>
        <taxon>Dikarya</taxon>
        <taxon>Ascomycota</taxon>
        <taxon>Pezizomycotina</taxon>
        <taxon>Sordariomycetes</taxon>
        <taxon>Xylariomycetidae</taxon>
        <taxon>Xylariales</taxon>
        <taxon>Xylariaceae</taxon>
        <taxon>Anthostomella</taxon>
    </lineage>
</organism>
<proteinExistence type="predicted"/>
<feature type="region of interest" description="Disordered" evidence="1">
    <location>
        <begin position="1"/>
        <end position="21"/>
    </location>
</feature>
<dbReference type="EMBL" id="CAUWAG010000011">
    <property type="protein sequence ID" value="CAJ2508437.1"/>
    <property type="molecule type" value="Genomic_DNA"/>
</dbReference>
<accession>A0AAI8VNZ3</accession>
<evidence type="ECO:0000256" key="1">
    <source>
        <dbReference type="SAM" id="MobiDB-lite"/>
    </source>
</evidence>
<reference evidence="2" key="1">
    <citation type="submission" date="2023-10" db="EMBL/GenBank/DDBJ databases">
        <authorList>
            <person name="Hackl T."/>
        </authorList>
    </citation>
    <scope>NUCLEOTIDE SEQUENCE</scope>
</reference>
<evidence type="ECO:0000313" key="3">
    <source>
        <dbReference type="Proteomes" id="UP001295740"/>
    </source>
</evidence>
<keyword evidence="3" id="KW-1185">Reference proteome</keyword>
<protein>
    <submittedName>
        <fullName evidence="2">Uu.00g134630.m01.CDS01</fullName>
    </submittedName>
</protein>
<sequence>MADEHPIFEGGPGEDPQEDVDDVKFYRYAAEKKAAGDGDCVPRRDGGRAIG</sequence>